<dbReference type="InterPro" id="IPR003593">
    <property type="entry name" value="AAA+_ATPase"/>
</dbReference>
<keyword evidence="2" id="KW-0547">Nucleotide-binding</keyword>
<dbReference type="SMART" id="SM00382">
    <property type="entry name" value="AAA"/>
    <property type="match status" value="1"/>
</dbReference>
<dbReference type="STRING" id="686340.Metal_2341"/>
<gene>
    <name evidence="5" type="ORF">Metal_2341</name>
</gene>
<evidence type="ECO:0000313" key="6">
    <source>
        <dbReference type="Proteomes" id="UP000005090"/>
    </source>
</evidence>
<evidence type="ECO:0000256" key="3">
    <source>
        <dbReference type="ARBA" id="ARBA00022840"/>
    </source>
</evidence>
<evidence type="ECO:0000313" key="5">
    <source>
        <dbReference type="EMBL" id="EIC30074.1"/>
    </source>
</evidence>
<keyword evidence="6" id="KW-1185">Reference proteome</keyword>
<dbReference type="NCBIfam" id="NF038214">
    <property type="entry name" value="IS21_help_AAA"/>
    <property type="match status" value="1"/>
</dbReference>
<dbReference type="SUPFAM" id="SSF52540">
    <property type="entry name" value="P-loop containing nucleoside triphosphate hydrolases"/>
    <property type="match status" value="1"/>
</dbReference>
<protein>
    <submittedName>
        <fullName evidence="5">DNA replication protein</fullName>
    </submittedName>
</protein>
<dbReference type="eggNOG" id="COG1484">
    <property type="taxonomic scope" value="Bacteria"/>
</dbReference>
<dbReference type="CDD" id="cd00009">
    <property type="entry name" value="AAA"/>
    <property type="match status" value="1"/>
</dbReference>
<feature type="domain" description="AAA+ ATPase" evidence="4">
    <location>
        <begin position="98"/>
        <end position="230"/>
    </location>
</feature>
<dbReference type="InterPro" id="IPR047661">
    <property type="entry name" value="IstB"/>
</dbReference>
<evidence type="ECO:0000259" key="4">
    <source>
        <dbReference type="SMART" id="SM00382"/>
    </source>
</evidence>
<evidence type="ECO:0000256" key="1">
    <source>
        <dbReference type="ARBA" id="ARBA00008059"/>
    </source>
</evidence>
<dbReference type="InterPro" id="IPR028350">
    <property type="entry name" value="DNAC/IstB-like"/>
</dbReference>
<dbReference type="GO" id="GO:0005524">
    <property type="term" value="F:ATP binding"/>
    <property type="evidence" value="ECO:0007669"/>
    <property type="project" value="UniProtKB-KW"/>
</dbReference>
<keyword evidence="3" id="KW-0067">ATP-binding</keyword>
<dbReference type="GO" id="GO:0006260">
    <property type="term" value="P:DNA replication"/>
    <property type="evidence" value="ECO:0007669"/>
    <property type="project" value="TreeGrafter"/>
</dbReference>
<organism evidence="5 6">
    <name type="scientific">Methylomicrobium album BG8</name>
    <dbReference type="NCBI Taxonomy" id="686340"/>
    <lineage>
        <taxon>Bacteria</taxon>
        <taxon>Pseudomonadati</taxon>
        <taxon>Pseudomonadota</taxon>
        <taxon>Gammaproteobacteria</taxon>
        <taxon>Methylococcales</taxon>
        <taxon>Methylococcaceae</taxon>
        <taxon>Methylomicrobium</taxon>
    </lineage>
</organism>
<accession>H8GGW1</accession>
<name>H8GGW1_METAL</name>
<proteinExistence type="inferred from homology"/>
<dbReference type="HOGENOM" id="CLU_062999_1_2_6"/>
<reference evidence="5 6" key="1">
    <citation type="journal article" date="2013" name="Genome Announc.">
        <title>Genome Sequence of the Obligate Gammaproteobacterial Methanotroph Methylomicrobium album Strain BG8.</title>
        <authorList>
            <person name="Kits K.D."/>
            <person name="Kalyuzhnaya M.G."/>
            <person name="Klotz M.G."/>
            <person name="Jetten M.S."/>
            <person name="Op den Camp H.J."/>
            <person name="Vuilleumier S."/>
            <person name="Bringel F."/>
            <person name="Dispirito A.A."/>
            <person name="Murrell J.C."/>
            <person name="Bruce D."/>
            <person name="Cheng J.F."/>
            <person name="Copeland A."/>
            <person name="Goodwin L."/>
            <person name="Hauser L."/>
            <person name="Lajus A."/>
            <person name="Land M.L."/>
            <person name="Lapidus A."/>
            <person name="Lucas S."/>
            <person name="Medigue C."/>
            <person name="Pitluck S."/>
            <person name="Woyke T."/>
            <person name="Zeytun A."/>
            <person name="Stein L.Y."/>
        </authorList>
    </citation>
    <scope>NUCLEOTIDE SEQUENCE [LARGE SCALE GENOMIC DNA]</scope>
    <source>
        <strain evidence="5 6">BG8</strain>
    </source>
</reference>
<dbReference type="Gene3D" id="3.40.50.300">
    <property type="entry name" value="P-loop containing nucleotide triphosphate hydrolases"/>
    <property type="match status" value="1"/>
</dbReference>
<dbReference type="EMBL" id="CM001475">
    <property type="protein sequence ID" value="EIC30074.1"/>
    <property type="molecule type" value="Genomic_DNA"/>
</dbReference>
<dbReference type="InterPro" id="IPR027417">
    <property type="entry name" value="P-loop_NTPase"/>
</dbReference>
<sequence>MSIDRAMLLKDLHLYGMAAAWSEWQAEFSVQQKPMMPEVWLDRLIKAEQIDRQARSLSYQLKAARFPLHRDLMSFDWQETPLLRNRIEQLAAAAFMDQAYNLILVGGTGTGKTHLVIALAVAAIHQSKRVRFYNAVDLVNQLDKEKQHGKAGNLAKQLTLMDAVILDELGYLPFPASGGALLFHLINHLYEKTSLIITTNLNFAEWVQVFGDAKMTTALLDRVTHYCDILETGNDSYRFKQRKKATENQ</sequence>
<dbReference type="Proteomes" id="UP000005090">
    <property type="component" value="Chromosome"/>
</dbReference>
<dbReference type="PANTHER" id="PTHR30050">
    <property type="entry name" value="CHROMOSOMAL REPLICATION INITIATOR PROTEIN DNAA"/>
    <property type="match status" value="1"/>
</dbReference>
<dbReference type="InterPro" id="IPR002611">
    <property type="entry name" value="IstB_ATP-bd"/>
</dbReference>
<dbReference type="PANTHER" id="PTHR30050:SF4">
    <property type="entry name" value="ATP-BINDING PROTEIN RV3427C IN INSERTION SEQUENCE-RELATED"/>
    <property type="match status" value="1"/>
</dbReference>
<evidence type="ECO:0000256" key="2">
    <source>
        <dbReference type="ARBA" id="ARBA00022741"/>
    </source>
</evidence>
<dbReference type="AlphaFoldDB" id="H8GGW1"/>
<dbReference type="RefSeq" id="WP_005372449.1">
    <property type="nucleotide sequence ID" value="NZ_CM001475.1"/>
</dbReference>
<dbReference type="Pfam" id="PF01695">
    <property type="entry name" value="IstB_IS21"/>
    <property type="match status" value="1"/>
</dbReference>
<comment type="similarity">
    <text evidence="1">Belongs to the IS21/IS1162 putative ATP-binding protein family.</text>
</comment>
<dbReference type="PIRSF" id="PIRSF003073">
    <property type="entry name" value="DNAC_TnpB_IstB"/>
    <property type="match status" value="1"/>
</dbReference>